<dbReference type="AlphaFoldDB" id="G0S5Q2"/>
<dbReference type="HOGENOM" id="CLU_010170_1_1_1"/>
<dbReference type="GO" id="GO:0008270">
    <property type="term" value="F:zinc ion binding"/>
    <property type="evidence" value="ECO:0007669"/>
    <property type="project" value="InterPro"/>
</dbReference>
<keyword evidence="5" id="KW-0472">Membrane</keyword>
<proteinExistence type="predicted"/>
<dbReference type="PANTHER" id="PTHR47424:SF9">
    <property type="entry name" value="TAH-2"/>
    <property type="match status" value="1"/>
</dbReference>
<dbReference type="PANTHER" id="PTHR47424">
    <property type="entry name" value="REGULATORY PROTEIN GAL4"/>
    <property type="match status" value="1"/>
</dbReference>
<dbReference type="GeneID" id="18256545"/>
<dbReference type="GO" id="GO:0000435">
    <property type="term" value="P:positive regulation of transcription from RNA polymerase II promoter by galactose"/>
    <property type="evidence" value="ECO:0007669"/>
    <property type="project" value="TreeGrafter"/>
</dbReference>
<dbReference type="Pfam" id="PF04082">
    <property type="entry name" value="Fungal_trans"/>
    <property type="match status" value="1"/>
</dbReference>
<dbReference type="eggNOG" id="ENOG502RYTT">
    <property type="taxonomic scope" value="Eukaryota"/>
</dbReference>
<dbReference type="InterPro" id="IPR007219">
    <property type="entry name" value="XnlR_reg_dom"/>
</dbReference>
<evidence type="ECO:0000256" key="1">
    <source>
        <dbReference type="ARBA" id="ARBA00023015"/>
    </source>
</evidence>
<dbReference type="SMART" id="SM00906">
    <property type="entry name" value="Fungal_trans"/>
    <property type="match status" value="1"/>
</dbReference>
<keyword evidence="5" id="KW-0812">Transmembrane</keyword>
<reference evidence="7 8" key="1">
    <citation type="journal article" date="2011" name="Cell">
        <title>Insight into structure and assembly of the nuclear pore complex by utilizing the genome of a eukaryotic thermophile.</title>
        <authorList>
            <person name="Amlacher S."/>
            <person name="Sarges P."/>
            <person name="Flemming D."/>
            <person name="van Noort V."/>
            <person name="Kunze R."/>
            <person name="Devos D.P."/>
            <person name="Arumugam M."/>
            <person name="Bork P."/>
            <person name="Hurt E."/>
        </authorList>
    </citation>
    <scope>NUCLEOTIDE SEQUENCE [LARGE SCALE GENOMIC DNA]</scope>
    <source>
        <strain evidence="8">DSM 1495 / CBS 144.50 / IMI 039719</strain>
    </source>
</reference>
<dbReference type="GO" id="GO:0000978">
    <property type="term" value="F:RNA polymerase II cis-regulatory region sequence-specific DNA binding"/>
    <property type="evidence" value="ECO:0007669"/>
    <property type="project" value="TreeGrafter"/>
</dbReference>
<feature type="region of interest" description="Disordered" evidence="4">
    <location>
        <begin position="659"/>
        <end position="678"/>
    </location>
</feature>
<feature type="transmembrane region" description="Helical" evidence="5">
    <location>
        <begin position="428"/>
        <end position="449"/>
    </location>
</feature>
<keyword evidence="8" id="KW-1185">Reference proteome</keyword>
<dbReference type="CDD" id="cd12148">
    <property type="entry name" value="fungal_TF_MHR"/>
    <property type="match status" value="1"/>
</dbReference>
<organism evidence="8">
    <name type="scientific">Chaetomium thermophilum (strain DSM 1495 / CBS 144.50 / IMI 039719)</name>
    <name type="common">Thermochaetoides thermophila</name>
    <dbReference type="NCBI Taxonomy" id="759272"/>
    <lineage>
        <taxon>Eukaryota</taxon>
        <taxon>Fungi</taxon>
        <taxon>Dikarya</taxon>
        <taxon>Ascomycota</taxon>
        <taxon>Pezizomycotina</taxon>
        <taxon>Sordariomycetes</taxon>
        <taxon>Sordariomycetidae</taxon>
        <taxon>Sordariales</taxon>
        <taxon>Chaetomiaceae</taxon>
        <taxon>Thermochaetoides</taxon>
    </lineage>
</organism>
<feature type="compositionally biased region" description="Polar residues" evidence="4">
    <location>
        <begin position="585"/>
        <end position="610"/>
    </location>
</feature>
<evidence type="ECO:0000256" key="3">
    <source>
        <dbReference type="ARBA" id="ARBA00023242"/>
    </source>
</evidence>
<keyword evidence="5" id="KW-1133">Transmembrane helix</keyword>
<dbReference type="GO" id="GO:0000981">
    <property type="term" value="F:DNA-binding transcription factor activity, RNA polymerase II-specific"/>
    <property type="evidence" value="ECO:0007669"/>
    <property type="project" value="TreeGrafter"/>
</dbReference>
<evidence type="ECO:0000313" key="8">
    <source>
        <dbReference type="Proteomes" id="UP000008066"/>
    </source>
</evidence>
<keyword evidence="1" id="KW-0805">Transcription regulation</keyword>
<dbReference type="STRING" id="759272.G0S5Q2"/>
<sequence>MLQDQTGRLLYIGDSSTLSILQLIRIVVENTAGSEIGSPFIHDPKRHRIMENIIEFPPDAKIPTQLPDRETANVLIESFFTNTCGVIEVLDKALFLESVETCYQDPPSASNRDLCHLFLVLALGLLLAAPAPGSREEEIIIGQRSKKPDRGELYFRSAKSMCDPGSGFEDADFWSIQALAMMTLYMLTISKRNTAYAYLGMAVRSAYALGLHREETMRDVIFTPDQMRVRRNLWKTLFILDRFLAAILGRPTAISEEDCSCKIFPGEHAEHNSANGNGFDDFHISSLDSCVETSRIIGVTLKVFTTRKISTAKVQEIIDMSRDWDEVERTYLYRRQSIDGGLNHSAFGIASLHVNLMSLHSLILVTRQLFVMHNWLLVEQRSGIKKSPPIGPSQMARYSQACVVASYRTIKLVKAAYDGGYLPRRNPFIIYFMFAASLVILLNQFSSLYKTRDYESTMADSIEIMKYCSEIDPQAERVLDIILRFSRVVTNWTRDHTYHDAPELSNDLSYLRTKKTATGGLLHADQVQQVPAAPSFREIELSRAPSLSDPGLLTPPAVSKMPLLDTVATQPSSAMVSDSGVHGASPSQTSMYPITVNGSRPSVSATSSVEGSEPPSINIEFQFDNLWTSVINHLPPVSTVAPGINTLASQFPPPVMSTPTEPFGGCSFPVPDITDRRH</sequence>
<evidence type="ECO:0000256" key="2">
    <source>
        <dbReference type="ARBA" id="ARBA00023163"/>
    </source>
</evidence>
<gene>
    <name evidence="7" type="ORF">CTHT_0025070</name>
</gene>
<dbReference type="OrthoDB" id="4064873at2759"/>
<dbReference type="KEGG" id="cthr:CTHT_0025070"/>
<dbReference type="OMA" id="HREETMH"/>
<evidence type="ECO:0000259" key="6">
    <source>
        <dbReference type="SMART" id="SM00906"/>
    </source>
</evidence>
<evidence type="ECO:0000256" key="5">
    <source>
        <dbReference type="SAM" id="Phobius"/>
    </source>
</evidence>
<dbReference type="EMBL" id="GL988041">
    <property type="protein sequence ID" value="EGS20671.1"/>
    <property type="molecule type" value="Genomic_DNA"/>
</dbReference>
<feature type="region of interest" description="Disordered" evidence="4">
    <location>
        <begin position="574"/>
        <end position="613"/>
    </location>
</feature>
<dbReference type="RefSeq" id="XP_006692967.1">
    <property type="nucleotide sequence ID" value="XM_006692904.1"/>
</dbReference>
<name>G0S5Q2_CHATD</name>
<evidence type="ECO:0000313" key="7">
    <source>
        <dbReference type="EMBL" id="EGS20671.1"/>
    </source>
</evidence>
<keyword evidence="3" id="KW-0539">Nucleus</keyword>
<keyword evidence="2" id="KW-0804">Transcription</keyword>
<dbReference type="Proteomes" id="UP000008066">
    <property type="component" value="Unassembled WGS sequence"/>
</dbReference>
<dbReference type="GO" id="GO:0006351">
    <property type="term" value="P:DNA-templated transcription"/>
    <property type="evidence" value="ECO:0007669"/>
    <property type="project" value="InterPro"/>
</dbReference>
<protein>
    <submittedName>
        <fullName evidence="7">Putative transcription factor</fullName>
    </submittedName>
</protein>
<dbReference type="GO" id="GO:0005634">
    <property type="term" value="C:nucleus"/>
    <property type="evidence" value="ECO:0007669"/>
    <property type="project" value="TreeGrafter"/>
</dbReference>
<dbReference type="InterPro" id="IPR051127">
    <property type="entry name" value="Fungal_SecMet_Regulators"/>
</dbReference>
<feature type="domain" description="Xylanolytic transcriptional activator regulatory" evidence="6">
    <location>
        <begin position="195"/>
        <end position="270"/>
    </location>
</feature>
<evidence type="ECO:0000256" key="4">
    <source>
        <dbReference type="SAM" id="MobiDB-lite"/>
    </source>
</evidence>
<accession>G0S5Q2</accession>